<proteinExistence type="inferred from homology"/>
<accession>A2G6Q5</accession>
<feature type="domain" description="Peptidase C1A papain C-terminal" evidence="3">
    <location>
        <begin position="68"/>
        <end position="283"/>
    </location>
</feature>
<dbReference type="InterPro" id="IPR000668">
    <property type="entry name" value="Peptidase_C1A_C"/>
</dbReference>
<dbReference type="KEGG" id="tva:4744812"/>
<protein>
    <submittedName>
        <fullName evidence="5">Clan CA, family C1, cathepsin L or K-like cysteine peptidase</fullName>
    </submittedName>
</protein>
<dbReference type="PANTHER" id="PTHR12411">
    <property type="entry name" value="CYSTEINE PROTEASE FAMILY C1-RELATED"/>
    <property type="match status" value="1"/>
</dbReference>
<dbReference type="PRINTS" id="PR00705">
    <property type="entry name" value="PAPAIN"/>
</dbReference>
<sequence>MFTGEEYQTRLGIWLSNKRLVQEHNRANLGFTVALNKLAHLTPAEYRSLLGFRMSKKQFKATASNAVAADSCDWRQQGKVNPVKNQGQCGSCWAFSTVQAQESQYAIAHGQLQSLSEQNLVDCVTECYGCNGGLMTAAYDYVIRNQKGKFMLEDDYPYTARDGSCKFDSKKGTSNVASYVTVNEGDEKDLAKKVSTLGPAAIAIDASAWSFQLYSSGIYDESACSSVNLDHGVGCVGYGTQGSKNYWIVRNSWGESWGEKGYIRMIKDKNNQCGEATMACIPQSK</sequence>
<dbReference type="GO" id="GO:0005764">
    <property type="term" value="C:lysosome"/>
    <property type="evidence" value="ECO:0000318"/>
    <property type="project" value="GO_Central"/>
</dbReference>
<dbReference type="GO" id="GO:0004197">
    <property type="term" value="F:cysteine-type endopeptidase activity"/>
    <property type="evidence" value="ECO:0000318"/>
    <property type="project" value="GO_Central"/>
</dbReference>
<dbReference type="OrthoDB" id="10253408at2759"/>
<dbReference type="FunFam" id="3.90.70.10:FF:000039">
    <property type="entry name" value="Cysteine proteinase 2, putative"/>
    <property type="match status" value="1"/>
</dbReference>
<dbReference type="InterPro" id="IPR039417">
    <property type="entry name" value="Peptidase_C1A_papain-like"/>
</dbReference>
<dbReference type="VEuPathDB" id="TrichDB:TVAG_151460"/>
<dbReference type="AlphaFoldDB" id="A2G6Q5"/>
<dbReference type="InParanoid" id="A2G6Q5"/>
<dbReference type="PROSITE" id="PS00640">
    <property type="entry name" value="THIOL_PROTEASE_ASN"/>
    <property type="match status" value="1"/>
</dbReference>
<dbReference type="EMBL" id="DS114500">
    <property type="protein sequence ID" value="EAX87155.1"/>
    <property type="molecule type" value="Genomic_DNA"/>
</dbReference>
<organism evidence="5 6">
    <name type="scientific">Trichomonas vaginalis (strain ATCC PRA-98 / G3)</name>
    <dbReference type="NCBI Taxonomy" id="412133"/>
    <lineage>
        <taxon>Eukaryota</taxon>
        <taxon>Metamonada</taxon>
        <taxon>Parabasalia</taxon>
        <taxon>Trichomonadida</taxon>
        <taxon>Trichomonadidae</taxon>
        <taxon>Trichomonas</taxon>
    </lineage>
</organism>
<name>A2G6Q5_TRIV3</name>
<dbReference type="Pfam" id="PF00112">
    <property type="entry name" value="Peptidase_C1"/>
    <property type="match status" value="1"/>
</dbReference>
<dbReference type="SMART" id="SM00645">
    <property type="entry name" value="Pept_C1"/>
    <property type="match status" value="1"/>
</dbReference>
<dbReference type="PROSITE" id="PS00139">
    <property type="entry name" value="THIOL_PROTEASE_CYS"/>
    <property type="match status" value="1"/>
</dbReference>
<dbReference type="STRING" id="5722.A2G6Q5"/>
<dbReference type="RefSeq" id="XP_001300085.1">
    <property type="nucleotide sequence ID" value="XM_001300084.1"/>
</dbReference>
<dbReference type="GO" id="GO:0051603">
    <property type="term" value="P:proteolysis involved in protein catabolic process"/>
    <property type="evidence" value="ECO:0000318"/>
    <property type="project" value="GO_Central"/>
</dbReference>
<dbReference type="InterPro" id="IPR013128">
    <property type="entry name" value="Peptidase_C1A"/>
</dbReference>
<dbReference type="GO" id="GO:0005615">
    <property type="term" value="C:extracellular space"/>
    <property type="evidence" value="ECO:0000318"/>
    <property type="project" value="GO_Central"/>
</dbReference>
<evidence type="ECO:0000259" key="3">
    <source>
        <dbReference type="SMART" id="SM00645"/>
    </source>
</evidence>
<dbReference type="OMA" id="HNGEYSE"/>
<dbReference type="InterPro" id="IPR025661">
    <property type="entry name" value="Pept_asp_AS"/>
</dbReference>
<feature type="domain" description="Cathepsin propeptide inhibitor" evidence="4">
    <location>
        <begin position="5"/>
        <end position="46"/>
    </location>
</feature>
<dbReference type="Pfam" id="PF08246">
    <property type="entry name" value="Inhibitor_I29"/>
    <property type="match status" value="1"/>
</dbReference>
<evidence type="ECO:0000256" key="1">
    <source>
        <dbReference type="ARBA" id="ARBA00008455"/>
    </source>
</evidence>
<dbReference type="InterPro" id="IPR013201">
    <property type="entry name" value="Prot_inhib_I29"/>
</dbReference>
<dbReference type="SMR" id="A2G6Q5"/>
<reference evidence="5" key="1">
    <citation type="submission" date="2006-10" db="EMBL/GenBank/DDBJ databases">
        <authorList>
            <person name="Amadeo P."/>
            <person name="Zhao Q."/>
            <person name="Wortman J."/>
            <person name="Fraser-Liggett C."/>
            <person name="Carlton J."/>
        </authorList>
    </citation>
    <scope>NUCLEOTIDE SEQUENCE</scope>
    <source>
        <strain evidence="5">G3</strain>
    </source>
</reference>
<evidence type="ECO:0000256" key="2">
    <source>
        <dbReference type="ARBA" id="ARBA00023157"/>
    </source>
</evidence>
<dbReference type="InterPro" id="IPR038765">
    <property type="entry name" value="Papain-like_cys_pep_sf"/>
</dbReference>
<dbReference type="SUPFAM" id="SSF54001">
    <property type="entry name" value="Cysteine proteinases"/>
    <property type="match status" value="1"/>
</dbReference>
<comment type="similarity">
    <text evidence="1">Belongs to the peptidase C1 family.</text>
</comment>
<evidence type="ECO:0000259" key="4">
    <source>
        <dbReference type="SMART" id="SM00848"/>
    </source>
</evidence>
<evidence type="ECO:0000313" key="6">
    <source>
        <dbReference type="Proteomes" id="UP000001542"/>
    </source>
</evidence>
<dbReference type="InterPro" id="IPR000169">
    <property type="entry name" value="Pept_cys_AS"/>
</dbReference>
<gene>
    <name evidence="5" type="ORF">TVAG_151460</name>
</gene>
<dbReference type="eggNOG" id="KOG1543">
    <property type="taxonomic scope" value="Eukaryota"/>
</dbReference>
<dbReference type="SMART" id="SM00848">
    <property type="entry name" value="Inhibitor_I29"/>
    <property type="match status" value="1"/>
</dbReference>
<keyword evidence="6" id="KW-1185">Reference proteome</keyword>
<reference evidence="5" key="2">
    <citation type="journal article" date="2007" name="Science">
        <title>Draft genome sequence of the sexually transmitted pathogen Trichomonas vaginalis.</title>
        <authorList>
            <person name="Carlton J.M."/>
            <person name="Hirt R.P."/>
            <person name="Silva J.C."/>
            <person name="Delcher A.L."/>
            <person name="Schatz M."/>
            <person name="Zhao Q."/>
            <person name="Wortman J.R."/>
            <person name="Bidwell S.L."/>
            <person name="Alsmark U.C.M."/>
            <person name="Besteiro S."/>
            <person name="Sicheritz-Ponten T."/>
            <person name="Noel C.J."/>
            <person name="Dacks J.B."/>
            <person name="Foster P.G."/>
            <person name="Simillion C."/>
            <person name="Van de Peer Y."/>
            <person name="Miranda-Saavedra D."/>
            <person name="Barton G.J."/>
            <person name="Westrop G.D."/>
            <person name="Mueller S."/>
            <person name="Dessi D."/>
            <person name="Fiori P.L."/>
            <person name="Ren Q."/>
            <person name="Paulsen I."/>
            <person name="Zhang H."/>
            <person name="Bastida-Corcuera F.D."/>
            <person name="Simoes-Barbosa A."/>
            <person name="Brown M.T."/>
            <person name="Hayes R.D."/>
            <person name="Mukherjee M."/>
            <person name="Okumura C.Y."/>
            <person name="Schneider R."/>
            <person name="Smith A.J."/>
            <person name="Vanacova S."/>
            <person name="Villalvazo M."/>
            <person name="Haas B.J."/>
            <person name="Pertea M."/>
            <person name="Feldblyum T.V."/>
            <person name="Utterback T.R."/>
            <person name="Shu C.L."/>
            <person name="Osoegawa K."/>
            <person name="de Jong P.J."/>
            <person name="Hrdy I."/>
            <person name="Horvathova L."/>
            <person name="Zubacova Z."/>
            <person name="Dolezal P."/>
            <person name="Malik S.B."/>
            <person name="Logsdon J.M. Jr."/>
            <person name="Henze K."/>
            <person name="Gupta A."/>
            <person name="Wang C.C."/>
            <person name="Dunne R.L."/>
            <person name="Upcroft J.A."/>
            <person name="Upcroft P."/>
            <person name="White O."/>
            <person name="Salzberg S.L."/>
            <person name="Tang P."/>
            <person name="Chiu C.-H."/>
            <person name="Lee Y.-S."/>
            <person name="Embley T.M."/>
            <person name="Coombs G.H."/>
            <person name="Mottram J.C."/>
            <person name="Tachezy J."/>
            <person name="Fraser-Liggett C.M."/>
            <person name="Johnson P.J."/>
        </authorList>
    </citation>
    <scope>NUCLEOTIDE SEQUENCE [LARGE SCALE GENOMIC DNA]</scope>
    <source>
        <strain evidence="5">G3</strain>
    </source>
</reference>
<evidence type="ECO:0000313" key="5">
    <source>
        <dbReference type="EMBL" id="EAX87155.1"/>
    </source>
</evidence>
<dbReference type="Gene3D" id="3.90.70.10">
    <property type="entry name" value="Cysteine proteinases"/>
    <property type="match status" value="1"/>
</dbReference>
<keyword evidence="2" id="KW-1015">Disulfide bond</keyword>
<dbReference type="Proteomes" id="UP000001542">
    <property type="component" value="Unassembled WGS sequence"/>
</dbReference>
<dbReference type="CDD" id="cd02248">
    <property type="entry name" value="Peptidase_C1A"/>
    <property type="match status" value="1"/>
</dbReference>
<dbReference type="VEuPathDB" id="TrichDB:TVAGG3_0744640"/>
<dbReference type="MEROPS" id="C01.082"/>